<protein>
    <submittedName>
        <fullName evidence="1">Uncharacterized protein</fullName>
    </submittedName>
</protein>
<dbReference type="Proteomes" id="UP000800041">
    <property type="component" value="Unassembled WGS sequence"/>
</dbReference>
<dbReference type="AlphaFoldDB" id="A0A6G1GTH6"/>
<proteinExistence type="predicted"/>
<accession>A0A6G1GTH6</accession>
<organism evidence="1 2">
    <name type="scientific">Aulographum hederae CBS 113979</name>
    <dbReference type="NCBI Taxonomy" id="1176131"/>
    <lineage>
        <taxon>Eukaryota</taxon>
        <taxon>Fungi</taxon>
        <taxon>Dikarya</taxon>
        <taxon>Ascomycota</taxon>
        <taxon>Pezizomycotina</taxon>
        <taxon>Dothideomycetes</taxon>
        <taxon>Pleosporomycetidae</taxon>
        <taxon>Aulographales</taxon>
        <taxon>Aulographaceae</taxon>
    </lineage>
</organism>
<keyword evidence="2" id="KW-1185">Reference proteome</keyword>
<evidence type="ECO:0000313" key="1">
    <source>
        <dbReference type="EMBL" id="KAF1984251.1"/>
    </source>
</evidence>
<sequence>MLRQPWPTSEAPTKTINLKKHHEQVVSTCSRGRGTQSGMPLTPTWFPEFQHSVGPGGSSGPVQGFRTRSPGLRSPLPVRGSTGIVCGISSTFGSALEGVEDCAGITSAPSSNASTCRLQPTLLQPTDGSFDGIICGICGICAAALRCHQQGHRAS</sequence>
<name>A0A6G1GTH6_9PEZI</name>
<gene>
    <name evidence="1" type="ORF">K402DRAFT_147002</name>
</gene>
<reference evidence="1" key="1">
    <citation type="journal article" date="2020" name="Stud. Mycol.">
        <title>101 Dothideomycetes genomes: a test case for predicting lifestyles and emergence of pathogens.</title>
        <authorList>
            <person name="Haridas S."/>
            <person name="Albert R."/>
            <person name="Binder M."/>
            <person name="Bloem J."/>
            <person name="Labutti K."/>
            <person name="Salamov A."/>
            <person name="Andreopoulos B."/>
            <person name="Baker S."/>
            <person name="Barry K."/>
            <person name="Bills G."/>
            <person name="Bluhm B."/>
            <person name="Cannon C."/>
            <person name="Castanera R."/>
            <person name="Culley D."/>
            <person name="Daum C."/>
            <person name="Ezra D."/>
            <person name="Gonzalez J."/>
            <person name="Henrissat B."/>
            <person name="Kuo A."/>
            <person name="Liang C."/>
            <person name="Lipzen A."/>
            <person name="Lutzoni F."/>
            <person name="Magnuson J."/>
            <person name="Mondo S."/>
            <person name="Nolan M."/>
            <person name="Ohm R."/>
            <person name="Pangilinan J."/>
            <person name="Park H.-J."/>
            <person name="Ramirez L."/>
            <person name="Alfaro M."/>
            <person name="Sun H."/>
            <person name="Tritt A."/>
            <person name="Yoshinaga Y."/>
            <person name="Zwiers L.-H."/>
            <person name="Turgeon B."/>
            <person name="Goodwin S."/>
            <person name="Spatafora J."/>
            <person name="Crous P."/>
            <person name="Grigoriev I."/>
        </authorList>
    </citation>
    <scope>NUCLEOTIDE SEQUENCE</scope>
    <source>
        <strain evidence="1">CBS 113979</strain>
    </source>
</reference>
<evidence type="ECO:0000313" key="2">
    <source>
        <dbReference type="Proteomes" id="UP000800041"/>
    </source>
</evidence>
<dbReference type="EMBL" id="ML977169">
    <property type="protein sequence ID" value="KAF1984251.1"/>
    <property type="molecule type" value="Genomic_DNA"/>
</dbReference>